<name>A7AS90_BABBO</name>
<dbReference type="SUPFAM" id="SSF53474">
    <property type="entry name" value="alpha/beta-Hydrolases"/>
    <property type="match status" value="1"/>
</dbReference>
<reference evidence="3" key="2">
    <citation type="journal article" date="2020" name="Data Brief">
        <title>Transcriptome dataset of Babesia bovis life stages within vertebrate and invertebrate hosts.</title>
        <authorList>
            <person name="Ueti M.W."/>
            <person name="Johnson W.C."/>
            <person name="Kappmeyer L.S."/>
            <person name="Herndon D.R."/>
            <person name="Mousel M.R."/>
            <person name="Reif K.E."/>
            <person name="Taus N.S."/>
            <person name="Ifeonu O.O."/>
            <person name="Silva J.C."/>
            <person name="Suarez C.E."/>
            <person name="Brayton K.A."/>
        </authorList>
    </citation>
    <scope>NUCLEOTIDE SEQUENCE [LARGE SCALE GENOMIC DNA]</scope>
</reference>
<reference evidence="3" key="3">
    <citation type="journal article" date="2021" name="Int. J. Parasitol.">
        <title>Comparative analysis of gene expression between Babesia bovis blood stages and kinetes allowed by improved genome annotation.</title>
        <authorList>
            <person name="Ueti M.W."/>
            <person name="Johnson W.C."/>
            <person name="Kappmeyer L.S."/>
            <person name="Herndon D.R."/>
            <person name="Mousel M.R."/>
            <person name="Reif K.E."/>
            <person name="Taus N.S."/>
            <person name="Ifeonu O.O."/>
            <person name="Silva J.C."/>
            <person name="Suarez C.E."/>
            <person name="Brayton K.A."/>
        </authorList>
    </citation>
    <scope>NUCLEOTIDE SEQUENCE [LARGE SCALE GENOMIC DNA]</scope>
</reference>
<keyword evidence="3" id="KW-1185">Reference proteome</keyword>
<dbReference type="KEGG" id="bbo:BBOV_IV010560"/>
<dbReference type="OMA" id="DDSICHY"/>
<dbReference type="InterPro" id="IPR051044">
    <property type="entry name" value="MAG_DAG_Lipase"/>
</dbReference>
<feature type="domain" description="Serine aminopeptidase S33" evidence="1">
    <location>
        <begin position="121"/>
        <end position="362"/>
    </location>
</feature>
<evidence type="ECO:0000313" key="2">
    <source>
        <dbReference type="EMBL" id="EDO07409.1"/>
    </source>
</evidence>
<dbReference type="AlphaFoldDB" id="A7AS90"/>
<organism evidence="2 3">
    <name type="scientific">Babesia bovis</name>
    <dbReference type="NCBI Taxonomy" id="5865"/>
    <lineage>
        <taxon>Eukaryota</taxon>
        <taxon>Sar</taxon>
        <taxon>Alveolata</taxon>
        <taxon>Apicomplexa</taxon>
        <taxon>Aconoidasida</taxon>
        <taxon>Piroplasmida</taxon>
        <taxon>Babesiidae</taxon>
        <taxon>Babesia</taxon>
    </lineage>
</organism>
<protein>
    <submittedName>
        <fullName evidence="2">Lysophospholipase, putative</fullName>
    </submittedName>
</protein>
<dbReference type="Gene3D" id="3.40.50.1820">
    <property type="entry name" value="alpha/beta hydrolase"/>
    <property type="match status" value="1"/>
</dbReference>
<accession>A7AS90</accession>
<dbReference type="Proteomes" id="UP000002173">
    <property type="component" value="Unassembled WGS sequence"/>
</dbReference>
<evidence type="ECO:0000313" key="3">
    <source>
        <dbReference type="Proteomes" id="UP000002173"/>
    </source>
</evidence>
<evidence type="ECO:0000259" key="1">
    <source>
        <dbReference type="Pfam" id="PF12146"/>
    </source>
</evidence>
<dbReference type="PANTHER" id="PTHR11614">
    <property type="entry name" value="PHOSPHOLIPASE-RELATED"/>
    <property type="match status" value="1"/>
</dbReference>
<dbReference type="STRING" id="5865.A7AS90"/>
<dbReference type="EMBL" id="AAXT01000002">
    <property type="protein sequence ID" value="EDO07409.1"/>
    <property type="molecule type" value="Genomic_DNA"/>
</dbReference>
<dbReference type="Pfam" id="PF12146">
    <property type="entry name" value="Hydrolase_4"/>
    <property type="match status" value="1"/>
</dbReference>
<proteinExistence type="predicted"/>
<dbReference type="eggNOG" id="ENOG502RSYW">
    <property type="taxonomic scope" value="Eukaryota"/>
</dbReference>
<dbReference type="InterPro" id="IPR022742">
    <property type="entry name" value="Hydrolase_4"/>
</dbReference>
<dbReference type="ESTHER" id="babbo-a7as90">
    <property type="family name" value="Plasmodium_subtelomeric_PST-A"/>
</dbReference>
<sequence length="384" mass="43215">METKAATVIFAMSHFKNKQNLMIRTYSAVLPQAKGNIVLAHGNCGHFRSEFAAYDIEWYMAHYGIGTPNVKNVVDAELSGVYPKDANMSYNYSNSAFPHFSQLDGRNMFDITPRFIYEGSFIQKLNSIGYNVYGLDHQSHGLSQGITDQRNYFLSIDDLADDIIQFIDIVRRGKFKDTEQSMNDYNPHQPSEVGKVFLGGISMGGNIVLRAAQKSGSYNKSNSMFLDGLIAFAPMTDMTTYTATPKAKLLFCAARVIAALKPRSISNLGCTVPDNVNRFFRCQDPIYYSACQSYRVLLNLFDATTTLSKNYGSYPPEMPTLLFHSKDDDVCTIRGTYEILSTHLKNHKDIKFVEMEGSIHCLTAAIYVENIMPFVAKWLNRINP</sequence>
<dbReference type="InParanoid" id="A7AS90"/>
<comment type="caution">
    <text evidence="2">The sequence shown here is derived from an EMBL/GenBank/DDBJ whole genome shotgun (WGS) entry which is preliminary data.</text>
</comment>
<reference evidence="2 3" key="1">
    <citation type="journal article" date="2007" name="PLoS Pathog.">
        <title>Genome sequence of Babesia bovis and comparative analysis of apicomplexan hemoprotozoa.</title>
        <authorList>
            <person name="Brayton K.A."/>
            <person name="Lau A.O.T."/>
            <person name="Herndon D.R."/>
            <person name="Hannick L."/>
            <person name="Kappmeyer L.S."/>
            <person name="Berens S.J."/>
            <person name="Bidwell S.L."/>
            <person name="Brown W.C."/>
            <person name="Crabtree J."/>
            <person name="Fadrosh D."/>
            <person name="Feldblum T."/>
            <person name="Forberger H.A."/>
            <person name="Haas B.J."/>
            <person name="Howell J.M."/>
            <person name="Khouri H."/>
            <person name="Koo H."/>
            <person name="Mann D.J."/>
            <person name="Norimine J."/>
            <person name="Paulsen I.T."/>
            <person name="Radune D."/>
            <person name="Ren Q."/>
            <person name="Smith R.K. Jr."/>
            <person name="Suarez C.E."/>
            <person name="White O."/>
            <person name="Wortman J.R."/>
            <person name="Knowles D.P. Jr."/>
            <person name="McElwain T.F."/>
            <person name="Nene V.M."/>
        </authorList>
    </citation>
    <scope>NUCLEOTIDE SEQUENCE [LARGE SCALE GENOMIC DNA]</scope>
    <source>
        <strain evidence="2">T2Bo</strain>
    </source>
</reference>
<dbReference type="VEuPathDB" id="PiroplasmaDB:BBOV_IV010560"/>
<dbReference type="GeneID" id="5479211"/>
<gene>
    <name evidence="2" type="ORF">BBOV_IV010560</name>
</gene>
<dbReference type="InterPro" id="IPR029058">
    <property type="entry name" value="AB_hydrolase_fold"/>
</dbReference>
<dbReference type="RefSeq" id="XP_001610977.1">
    <property type="nucleotide sequence ID" value="XM_001610927.1"/>
</dbReference>